<evidence type="ECO:0000313" key="5">
    <source>
        <dbReference type="Proteomes" id="UP000774617"/>
    </source>
</evidence>
<dbReference type="Pfam" id="PF05686">
    <property type="entry name" value="Glyco_transf_90"/>
    <property type="match status" value="1"/>
</dbReference>
<keyword evidence="5" id="KW-1185">Reference proteome</keyword>
<feature type="transmembrane region" description="Helical" evidence="2">
    <location>
        <begin position="438"/>
        <end position="455"/>
    </location>
</feature>
<feature type="region of interest" description="Disordered" evidence="1">
    <location>
        <begin position="82"/>
        <end position="111"/>
    </location>
</feature>
<evidence type="ECO:0000259" key="3">
    <source>
        <dbReference type="SMART" id="SM00672"/>
    </source>
</evidence>
<evidence type="ECO:0000256" key="2">
    <source>
        <dbReference type="SAM" id="Phobius"/>
    </source>
</evidence>
<gene>
    <name evidence="4" type="ORF">B0J12DRAFT_664496</name>
</gene>
<organism evidence="4 5">
    <name type="scientific">Macrophomina phaseolina</name>
    <dbReference type="NCBI Taxonomy" id="35725"/>
    <lineage>
        <taxon>Eukaryota</taxon>
        <taxon>Fungi</taxon>
        <taxon>Dikarya</taxon>
        <taxon>Ascomycota</taxon>
        <taxon>Pezizomycotina</taxon>
        <taxon>Dothideomycetes</taxon>
        <taxon>Dothideomycetes incertae sedis</taxon>
        <taxon>Botryosphaeriales</taxon>
        <taxon>Botryosphaeriaceae</taxon>
        <taxon>Macrophomina</taxon>
    </lineage>
</organism>
<accession>A0ABQ8GCG3</accession>
<dbReference type="Proteomes" id="UP000774617">
    <property type="component" value="Unassembled WGS sequence"/>
</dbReference>
<dbReference type="PANTHER" id="PTHR12203:SF104">
    <property type="entry name" value="PROTEIN CAP1, PUTATIVE (AFU_ORTHOLOGUE AFUA_1G05595)-RELATED"/>
    <property type="match status" value="1"/>
</dbReference>
<feature type="transmembrane region" description="Helical" evidence="2">
    <location>
        <begin position="413"/>
        <end position="432"/>
    </location>
</feature>
<feature type="domain" description="Glycosyl transferase CAP10" evidence="3">
    <location>
        <begin position="760"/>
        <end position="1055"/>
    </location>
</feature>
<evidence type="ECO:0000313" key="4">
    <source>
        <dbReference type="EMBL" id="KAH7049233.1"/>
    </source>
</evidence>
<feature type="transmembrane region" description="Helical" evidence="2">
    <location>
        <begin position="467"/>
        <end position="485"/>
    </location>
</feature>
<feature type="compositionally biased region" description="Polar residues" evidence="1">
    <location>
        <begin position="98"/>
        <end position="111"/>
    </location>
</feature>
<reference evidence="4 5" key="1">
    <citation type="journal article" date="2021" name="Nat. Commun.">
        <title>Genetic determinants of endophytism in the Arabidopsis root mycobiome.</title>
        <authorList>
            <person name="Mesny F."/>
            <person name="Miyauchi S."/>
            <person name="Thiergart T."/>
            <person name="Pickel B."/>
            <person name="Atanasova L."/>
            <person name="Karlsson M."/>
            <person name="Huettel B."/>
            <person name="Barry K.W."/>
            <person name="Haridas S."/>
            <person name="Chen C."/>
            <person name="Bauer D."/>
            <person name="Andreopoulos W."/>
            <person name="Pangilinan J."/>
            <person name="LaButti K."/>
            <person name="Riley R."/>
            <person name="Lipzen A."/>
            <person name="Clum A."/>
            <person name="Drula E."/>
            <person name="Henrissat B."/>
            <person name="Kohler A."/>
            <person name="Grigoriev I.V."/>
            <person name="Martin F.M."/>
            <person name="Hacquard S."/>
        </authorList>
    </citation>
    <scope>NUCLEOTIDE SEQUENCE [LARGE SCALE GENOMIC DNA]</scope>
    <source>
        <strain evidence="4 5">MPI-SDFR-AT-0080</strain>
    </source>
</reference>
<sequence>MPRAAWQCTASFGAERGGRLVQKVGLRWIDLPEHVCVRREYVAKGLGRVREATSAGTGLRLKRGAVGCCRRRSAKGHVKITERLKPSSPERANDTTTRHAGTRSKPSLSTNDYPMQLALSPHVAHLQSLSARSPTVLAAAFIASSAVSALAASQEHSLLVAAVSWALLWTYSSARVGLWTGWDNVLRRRYSWTAGALLALAAVCEQAAHDPEGIWWTKALLPATLCALRTADVVGRTSPFIVLEDPQGPDSARHDISNGLLAVLTVAGAGGLSVATILPQVLALALSSMLLTSIALLVLEHAITAIRDYKQSMSNGPSPIIPMRPRSNTVIRSDAWLVSLRDTSAVVAPACLVLAFVFERSFRTDTIYHGVNGDEAVGVWEHAGRLWALQRGLQAAFTGALKHLTLFSMIRQAGAFPAACASVASLLVARSYTIPSFTSYWFTLLYSGAGVLSLSDSCTGNKMIARHFLTSISVVSFILLTIGYLRQSASSFNAFHGSTPSDHAFQFESPVDPLKPLALPSLDKHPIEQLVKGAETRFEDMLSRQSQNLGDAVAEYRRRYGVPPPPNFDRWFEFAKRKGVQLIDDGYDSIYHSLLPFWALEPATIRARVREALGHGENALIGLLIRDGQATHVEGGQNWQKEATLGMIKNFLAYLPDMDLAFNIHDEPRVVVPNDELSRLVERAKTVRMPVAFANQQPKNQFSKRPKDMNNGKRIDEVKTTRFNRFAHQGTWTHSRLSCPPDSPARSIDEHPSDNLTAYAVGELGFIYNASAFSDICNSPSLSHSYGFFDRPNAFNLVQELFPIFSQSKISSYQDILYPSPWYWYGKVPYDGERDLPWEDKQDSLYWRGSTTGGFSRNGGWRRQHRQHVVSRLNEPGKALIMAKRDDGNAAVWGPKTVSRKDYAELMDIHFSHIGQCDPGDCDAQREYFKLAPAADQQDAWAHKHLLDMDGNAFSGRFYAFLQSKSLVYKMAIFREWHQDWLQPWLHYVPLSLRGDEWLETIRFFSSEDGSDGKKTAKKLADEGRKWASKALRNEDFEAWFFRLLLEYGRLIDDNRDTIGYPGP</sequence>
<feature type="transmembrane region" description="Helical" evidence="2">
    <location>
        <begin position="256"/>
        <end position="275"/>
    </location>
</feature>
<dbReference type="InterPro" id="IPR006598">
    <property type="entry name" value="CAP10"/>
</dbReference>
<comment type="caution">
    <text evidence="4">The sequence shown here is derived from an EMBL/GenBank/DDBJ whole genome shotgun (WGS) entry which is preliminary data.</text>
</comment>
<dbReference type="PANTHER" id="PTHR12203">
    <property type="entry name" value="KDEL LYS-ASP-GLU-LEU CONTAINING - RELATED"/>
    <property type="match status" value="1"/>
</dbReference>
<evidence type="ECO:0000256" key="1">
    <source>
        <dbReference type="SAM" id="MobiDB-lite"/>
    </source>
</evidence>
<dbReference type="SMART" id="SM00672">
    <property type="entry name" value="CAP10"/>
    <property type="match status" value="1"/>
</dbReference>
<proteinExistence type="predicted"/>
<protein>
    <recommendedName>
        <fullName evidence="3">Glycosyl transferase CAP10 domain-containing protein</fullName>
    </recommendedName>
</protein>
<keyword evidence="2" id="KW-0472">Membrane</keyword>
<keyword evidence="2" id="KW-0812">Transmembrane</keyword>
<dbReference type="EMBL" id="JAGTJR010000014">
    <property type="protein sequence ID" value="KAH7049233.1"/>
    <property type="molecule type" value="Genomic_DNA"/>
</dbReference>
<name>A0ABQ8GCG3_9PEZI</name>
<feature type="transmembrane region" description="Helical" evidence="2">
    <location>
        <begin position="281"/>
        <end position="303"/>
    </location>
</feature>
<dbReference type="InterPro" id="IPR051091">
    <property type="entry name" value="O-Glucosyltr/Glycosyltrsf_90"/>
</dbReference>
<keyword evidence="2" id="KW-1133">Transmembrane helix</keyword>